<name>A0A3N9TGF4_9VIBR</name>
<dbReference type="OrthoDB" id="4225809at2"/>
<dbReference type="InterPro" id="IPR007076">
    <property type="entry name" value="TfoX_N"/>
</dbReference>
<proteinExistence type="predicted"/>
<dbReference type="AlphaFoldDB" id="A0A3N9TGF4"/>
<dbReference type="Gene3D" id="3.30.1460.30">
    <property type="entry name" value="YgaC/TfoX-N like chaperone"/>
    <property type="match status" value="1"/>
</dbReference>
<evidence type="ECO:0000313" key="4">
    <source>
        <dbReference type="Proteomes" id="UP000281112"/>
    </source>
</evidence>
<dbReference type="RefSeq" id="WP_124936817.1">
    <property type="nucleotide sequence ID" value="NZ_RJVQ01000003.1"/>
</dbReference>
<dbReference type="InterPro" id="IPR047525">
    <property type="entry name" value="TfoX-like"/>
</dbReference>
<dbReference type="PIRSF" id="PIRSF028788">
    <property type="entry name" value="TfoX_Sxy"/>
    <property type="match status" value="1"/>
</dbReference>
<dbReference type="Pfam" id="PF04993">
    <property type="entry name" value="TfoX_N"/>
    <property type="match status" value="1"/>
</dbReference>
<dbReference type="Proteomes" id="UP000281112">
    <property type="component" value="Unassembled WGS sequence"/>
</dbReference>
<organism evidence="3 4">
    <name type="scientific">Vibrio viridaestus</name>
    <dbReference type="NCBI Taxonomy" id="2487322"/>
    <lineage>
        <taxon>Bacteria</taxon>
        <taxon>Pseudomonadati</taxon>
        <taxon>Pseudomonadota</taxon>
        <taxon>Gammaproteobacteria</taxon>
        <taxon>Vibrionales</taxon>
        <taxon>Vibrionaceae</taxon>
        <taxon>Vibrio</taxon>
    </lineage>
</organism>
<feature type="domain" description="TfoX C-terminal" evidence="2">
    <location>
        <begin position="117"/>
        <end position="197"/>
    </location>
</feature>
<dbReference type="InterPro" id="IPR026256">
    <property type="entry name" value="TfoX-like_gammaprotbact"/>
</dbReference>
<gene>
    <name evidence="3" type="ORF">EES38_08865</name>
</gene>
<protein>
    <submittedName>
        <fullName evidence="3">TfoX/Sxy family DNA transformation protein</fullName>
    </submittedName>
</protein>
<evidence type="ECO:0000259" key="1">
    <source>
        <dbReference type="Pfam" id="PF04993"/>
    </source>
</evidence>
<sequence>MKIQSNVNGEYLHSFVLTDEMTTKSVFGSTGVFWRGAMFAIIGEDKLFLKGGGWLDEWFSEFNCKRFVLKKKNSTSTVNYFDITQLAINHHSYVEAMVYSSRHLATRHYDYSHSAESRRLRELANMNISLERMLKKSGIYSVKELYSLGAERAFTKVKAKYYGQATDVKCLLKIYGAIHGCHWQLIQQPKIEQLLKNVDELERAEH</sequence>
<dbReference type="SUPFAM" id="SSF159894">
    <property type="entry name" value="YgaC/TfoX-N like"/>
    <property type="match status" value="1"/>
</dbReference>
<dbReference type="Pfam" id="PF04994">
    <property type="entry name" value="TfoX_C"/>
    <property type="match status" value="1"/>
</dbReference>
<dbReference type="PANTHER" id="PTHR36121:SF1">
    <property type="entry name" value="PROTEIN SXY"/>
    <property type="match status" value="1"/>
</dbReference>
<evidence type="ECO:0000313" key="3">
    <source>
        <dbReference type="EMBL" id="RQW63351.1"/>
    </source>
</evidence>
<dbReference type="GO" id="GO:0030420">
    <property type="term" value="P:establishment of competence for transformation"/>
    <property type="evidence" value="ECO:0007669"/>
    <property type="project" value="InterPro"/>
</dbReference>
<comment type="caution">
    <text evidence="3">The sequence shown here is derived from an EMBL/GenBank/DDBJ whole genome shotgun (WGS) entry which is preliminary data.</text>
</comment>
<dbReference type="PANTHER" id="PTHR36121">
    <property type="entry name" value="PROTEIN SXY"/>
    <property type="match status" value="1"/>
</dbReference>
<reference evidence="3 4" key="1">
    <citation type="submission" date="2018-11" db="EMBL/GenBank/DDBJ databases">
        <title>Vibrio LJC006 sp. nov., isolated from seawater during the bloom of the enteromorpha.</title>
        <authorList>
            <person name="Liang J."/>
        </authorList>
    </citation>
    <scope>NUCLEOTIDE SEQUENCE [LARGE SCALE GENOMIC DNA]</scope>
    <source>
        <strain evidence="3 4">LJC006</strain>
    </source>
</reference>
<accession>A0A3N9TGF4</accession>
<evidence type="ECO:0000259" key="2">
    <source>
        <dbReference type="Pfam" id="PF04994"/>
    </source>
</evidence>
<dbReference type="EMBL" id="RJVQ01000003">
    <property type="protein sequence ID" value="RQW63351.1"/>
    <property type="molecule type" value="Genomic_DNA"/>
</dbReference>
<dbReference type="Gene3D" id="1.10.150.20">
    <property type="entry name" value="5' to 3' exonuclease, C-terminal subdomain"/>
    <property type="match status" value="1"/>
</dbReference>
<keyword evidence="4" id="KW-1185">Reference proteome</keyword>
<feature type="domain" description="TfoX N-terminal" evidence="1">
    <location>
        <begin position="19"/>
        <end position="101"/>
    </location>
</feature>
<dbReference type="InterPro" id="IPR007077">
    <property type="entry name" value="TfoX_C"/>
</dbReference>